<organism evidence="1 2">
    <name type="scientific">Jingyaoa shaoxingensis</name>
    <dbReference type="NCBI Taxonomy" id="2763671"/>
    <lineage>
        <taxon>Bacteria</taxon>
        <taxon>Bacillati</taxon>
        <taxon>Bacillota</taxon>
        <taxon>Clostridia</taxon>
        <taxon>Lachnospirales</taxon>
        <taxon>Lachnospiraceae</taxon>
        <taxon>Jingyaoa</taxon>
    </lineage>
</organism>
<comment type="caution">
    <text evidence="1">The sequence shown here is derived from an EMBL/GenBank/DDBJ whole genome shotgun (WGS) entry which is preliminary data.</text>
</comment>
<dbReference type="InterPro" id="IPR016181">
    <property type="entry name" value="Acyl_CoA_acyltransferase"/>
</dbReference>
<protein>
    <submittedName>
        <fullName evidence="1">GNAT family N-acetyltransferase</fullName>
    </submittedName>
</protein>
<evidence type="ECO:0000313" key="1">
    <source>
        <dbReference type="EMBL" id="MBC8573534.1"/>
    </source>
</evidence>
<accession>A0ABR7NAW4</accession>
<dbReference type="EMBL" id="JACRSZ010000010">
    <property type="protein sequence ID" value="MBC8573534.1"/>
    <property type="molecule type" value="Genomic_DNA"/>
</dbReference>
<keyword evidence="2" id="KW-1185">Reference proteome</keyword>
<dbReference type="SUPFAM" id="SSF55729">
    <property type="entry name" value="Acyl-CoA N-acyltransferases (Nat)"/>
    <property type="match status" value="1"/>
</dbReference>
<name>A0ABR7NAW4_9FIRM</name>
<reference evidence="1 2" key="1">
    <citation type="submission" date="2020-08" db="EMBL/GenBank/DDBJ databases">
        <title>Genome public.</title>
        <authorList>
            <person name="Liu C."/>
            <person name="Sun Q."/>
        </authorList>
    </citation>
    <scope>NUCLEOTIDE SEQUENCE [LARGE SCALE GENOMIC DNA]</scope>
    <source>
        <strain evidence="1 2">NSJ-46</strain>
    </source>
</reference>
<gene>
    <name evidence="1" type="ORF">H8716_10640</name>
</gene>
<sequence length="102" mass="12219">MSSAQTKDLSRIAEIFVFNNRINYLPIFKDESYSFGELQVVSFIEQYLKRKEVYQNLYVYDDGLIRGFLQMKETEIYKLYIEPCFQREGIGHELIELKRETS</sequence>
<evidence type="ECO:0000313" key="2">
    <source>
        <dbReference type="Proteomes" id="UP000657421"/>
    </source>
</evidence>
<dbReference type="Gene3D" id="3.40.630.30">
    <property type="match status" value="1"/>
</dbReference>
<dbReference type="Proteomes" id="UP000657421">
    <property type="component" value="Unassembled WGS sequence"/>
</dbReference>
<proteinExistence type="predicted"/>